<dbReference type="InterPro" id="IPR025993">
    <property type="entry name" value="Ceramide_glucosylTrfase"/>
</dbReference>
<keyword evidence="6" id="KW-0812">Transmembrane</keyword>
<evidence type="ECO:0000256" key="6">
    <source>
        <dbReference type="ARBA" id="ARBA00022692"/>
    </source>
</evidence>
<dbReference type="InterPro" id="IPR029044">
    <property type="entry name" value="Nucleotide-diphossugar_trans"/>
</dbReference>
<keyword evidence="4" id="KW-0328">Glycosyltransferase</keyword>
<feature type="compositionally biased region" description="Basic and acidic residues" evidence="9">
    <location>
        <begin position="344"/>
        <end position="363"/>
    </location>
</feature>
<sequence length="379" mass="41766">MAPQTDLDMDYVLPLRWNDDAGLEELTAYLRRLCPIVRVIVVDGSPAALFARHARRWDGLALHVRPDGDLGFANGKVNGVITGLRRARAEHVVIADDDVRYGERELARLDALLERADLVRPQNHFDPMPWHARWDSARTLLNRGLGADYPGTFGVRRSTFLAMGGYDGNVLFENLELIRTVRAHGGREERPLDLYVRRLPPGPRHFWSQRVRQAYDDLAQPARMAFFLAIVPALAVALSRRRPGPVLAGAGLAVGLAEVGRRRAGGRQVFPLTTALFAPVWLLERAVCSWLALGTRFLRGGVLYAGRRIAVAAHSTRHLKARSQAAAPGSRVARKGVSGSLAVRKPERLCEPSHNGLDADRPQRHSATVARPGSMTAPS</sequence>
<comment type="pathway">
    <text evidence="3">Sphingolipid metabolism.</text>
</comment>
<evidence type="ECO:0000313" key="10">
    <source>
        <dbReference type="EMBL" id="GAA4208638.1"/>
    </source>
</evidence>
<dbReference type="SUPFAM" id="SSF53448">
    <property type="entry name" value="Nucleotide-diphospho-sugar transferases"/>
    <property type="match status" value="1"/>
</dbReference>
<protein>
    <submittedName>
        <fullName evidence="10">Uncharacterized protein</fullName>
    </submittedName>
</protein>
<evidence type="ECO:0000256" key="7">
    <source>
        <dbReference type="ARBA" id="ARBA00022989"/>
    </source>
</evidence>
<comment type="pathway">
    <text evidence="2">Lipid metabolism; sphingolipid metabolism.</text>
</comment>
<organism evidence="10 11">
    <name type="scientific">Streptosporangium oxazolinicum</name>
    <dbReference type="NCBI Taxonomy" id="909287"/>
    <lineage>
        <taxon>Bacteria</taxon>
        <taxon>Bacillati</taxon>
        <taxon>Actinomycetota</taxon>
        <taxon>Actinomycetes</taxon>
        <taxon>Streptosporangiales</taxon>
        <taxon>Streptosporangiaceae</taxon>
        <taxon>Streptosporangium</taxon>
    </lineage>
</organism>
<keyword evidence="11" id="KW-1185">Reference proteome</keyword>
<evidence type="ECO:0000313" key="11">
    <source>
        <dbReference type="Proteomes" id="UP001501251"/>
    </source>
</evidence>
<evidence type="ECO:0000256" key="2">
    <source>
        <dbReference type="ARBA" id="ARBA00004760"/>
    </source>
</evidence>
<keyword evidence="5" id="KW-0808">Transferase</keyword>
<evidence type="ECO:0000256" key="1">
    <source>
        <dbReference type="ARBA" id="ARBA00004141"/>
    </source>
</evidence>
<name>A0ABP8BJZ5_9ACTN</name>
<dbReference type="EMBL" id="BAABAQ010000019">
    <property type="protein sequence ID" value="GAA4208638.1"/>
    <property type="molecule type" value="Genomic_DNA"/>
</dbReference>
<keyword evidence="7" id="KW-1133">Transmembrane helix</keyword>
<accession>A0ABP8BJZ5</accession>
<keyword evidence="8" id="KW-0472">Membrane</keyword>
<dbReference type="Gene3D" id="3.90.550.10">
    <property type="entry name" value="Spore Coat Polysaccharide Biosynthesis Protein SpsA, Chain A"/>
    <property type="match status" value="1"/>
</dbReference>
<evidence type="ECO:0000256" key="5">
    <source>
        <dbReference type="ARBA" id="ARBA00022679"/>
    </source>
</evidence>
<feature type="region of interest" description="Disordered" evidence="9">
    <location>
        <begin position="322"/>
        <end position="379"/>
    </location>
</feature>
<reference evidence="11" key="1">
    <citation type="journal article" date="2019" name="Int. J. Syst. Evol. Microbiol.">
        <title>The Global Catalogue of Microorganisms (GCM) 10K type strain sequencing project: providing services to taxonomists for standard genome sequencing and annotation.</title>
        <authorList>
            <consortium name="The Broad Institute Genomics Platform"/>
            <consortium name="The Broad Institute Genome Sequencing Center for Infectious Disease"/>
            <person name="Wu L."/>
            <person name="Ma J."/>
        </authorList>
    </citation>
    <scope>NUCLEOTIDE SEQUENCE [LARGE SCALE GENOMIC DNA]</scope>
    <source>
        <strain evidence="11">JCM 17388</strain>
    </source>
</reference>
<evidence type="ECO:0000256" key="3">
    <source>
        <dbReference type="ARBA" id="ARBA00004991"/>
    </source>
</evidence>
<evidence type="ECO:0000256" key="8">
    <source>
        <dbReference type="ARBA" id="ARBA00023136"/>
    </source>
</evidence>
<dbReference type="Pfam" id="PF13506">
    <property type="entry name" value="Glyco_transf_21"/>
    <property type="match status" value="1"/>
</dbReference>
<comment type="caution">
    <text evidence="10">The sequence shown here is derived from an EMBL/GenBank/DDBJ whole genome shotgun (WGS) entry which is preliminary data.</text>
</comment>
<gene>
    <name evidence="10" type="ORF">GCM10022252_74030</name>
</gene>
<comment type="subcellular location">
    <subcellularLocation>
        <location evidence="1">Membrane</location>
        <topology evidence="1">Multi-pass membrane protein</topology>
    </subcellularLocation>
</comment>
<proteinExistence type="predicted"/>
<evidence type="ECO:0000256" key="4">
    <source>
        <dbReference type="ARBA" id="ARBA00022676"/>
    </source>
</evidence>
<dbReference type="Proteomes" id="UP001501251">
    <property type="component" value="Unassembled WGS sequence"/>
</dbReference>
<evidence type="ECO:0000256" key="9">
    <source>
        <dbReference type="SAM" id="MobiDB-lite"/>
    </source>
</evidence>
<dbReference type="RefSeq" id="WP_344922978.1">
    <property type="nucleotide sequence ID" value="NZ_BAABAQ010000019.1"/>
</dbReference>